<evidence type="ECO:0000256" key="2">
    <source>
        <dbReference type="ARBA" id="ARBA00023125"/>
    </source>
</evidence>
<organism evidence="5 6">
    <name type="scientific">Marinobacter mobilis</name>
    <dbReference type="NCBI Taxonomy" id="488533"/>
    <lineage>
        <taxon>Bacteria</taxon>
        <taxon>Pseudomonadati</taxon>
        <taxon>Pseudomonadota</taxon>
        <taxon>Gammaproteobacteria</taxon>
        <taxon>Pseudomonadales</taxon>
        <taxon>Marinobacteraceae</taxon>
        <taxon>Marinobacter</taxon>
    </lineage>
</organism>
<dbReference type="Pfam" id="PF12625">
    <property type="entry name" value="Arabinose_bd"/>
    <property type="match status" value="1"/>
</dbReference>
<sequence>MKQHKTIYSYWLKDSLAVMATLGLDVDAITAGLPGLQVGSRQSSSWVEVSVARQLWHNAFEQCRDTALGFKVGKQLSIRAFNVLAPVLSHSPTMAEAIANAMRYQQLLSQSGSFHHTLRKGRLVARYVPAPSHTALHFSQVDSVLAAFVKALRLLLDEQASLHQVTLTGPRRDDIGLYEAFYRCPVYQGGEAAELEFTADLLVRPIIGADPGIYRINQTLAEDRLSRLLNVEQLHNSVAEAVANLKYAQADIHGVARELVLTVRTLQRKLSQSGSSFSLIQDQVMLKEATRLLTETETSVQEIALLMGYTETSSFSRAIRTMTGRSPLQLRQATVRAGTPSSSP</sequence>
<dbReference type="SUPFAM" id="SSF46689">
    <property type="entry name" value="Homeodomain-like"/>
    <property type="match status" value="1"/>
</dbReference>
<dbReference type="RefSeq" id="WP_175528371.1">
    <property type="nucleotide sequence ID" value="NZ_FNNE01000011.1"/>
</dbReference>
<accession>A0A1H3D2A6</accession>
<dbReference type="InterPro" id="IPR018060">
    <property type="entry name" value="HTH_AraC"/>
</dbReference>
<dbReference type="Pfam" id="PF12833">
    <property type="entry name" value="HTH_18"/>
    <property type="match status" value="1"/>
</dbReference>
<keyword evidence="2" id="KW-0238">DNA-binding</keyword>
<evidence type="ECO:0000259" key="4">
    <source>
        <dbReference type="PROSITE" id="PS01124"/>
    </source>
</evidence>
<evidence type="ECO:0000256" key="3">
    <source>
        <dbReference type="ARBA" id="ARBA00023163"/>
    </source>
</evidence>
<protein>
    <submittedName>
        <fullName evidence="5">Helix-turn-helix domain-containing protein</fullName>
    </submittedName>
</protein>
<dbReference type="EMBL" id="FNNE01000011">
    <property type="protein sequence ID" value="SDX60527.1"/>
    <property type="molecule type" value="Genomic_DNA"/>
</dbReference>
<dbReference type="PANTHER" id="PTHR47894:SF1">
    <property type="entry name" value="HTH-TYPE TRANSCRIPTIONAL REGULATOR VQSM"/>
    <property type="match status" value="1"/>
</dbReference>
<dbReference type="GO" id="GO:0005829">
    <property type="term" value="C:cytosol"/>
    <property type="evidence" value="ECO:0007669"/>
    <property type="project" value="TreeGrafter"/>
</dbReference>
<keyword evidence="6" id="KW-1185">Reference proteome</keyword>
<name>A0A1H3D2A6_9GAMM</name>
<dbReference type="Gene3D" id="1.10.10.60">
    <property type="entry name" value="Homeodomain-like"/>
    <property type="match status" value="1"/>
</dbReference>
<dbReference type="STRING" id="488533.SAMN04487960_111113"/>
<dbReference type="SMART" id="SM00342">
    <property type="entry name" value="HTH_ARAC"/>
    <property type="match status" value="1"/>
</dbReference>
<dbReference type="GO" id="GO:0000976">
    <property type="term" value="F:transcription cis-regulatory region binding"/>
    <property type="evidence" value="ECO:0007669"/>
    <property type="project" value="TreeGrafter"/>
</dbReference>
<evidence type="ECO:0000313" key="6">
    <source>
        <dbReference type="Proteomes" id="UP000199675"/>
    </source>
</evidence>
<evidence type="ECO:0000256" key="1">
    <source>
        <dbReference type="ARBA" id="ARBA00023015"/>
    </source>
</evidence>
<dbReference type="InterPro" id="IPR032687">
    <property type="entry name" value="AraC-type_N"/>
</dbReference>
<feature type="domain" description="HTH araC/xylS-type" evidence="4">
    <location>
        <begin position="232"/>
        <end position="333"/>
    </location>
</feature>
<dbReference type="AlphaFoldDB" id="A0A1H3D2A6"/>
<dbReference type="GO" id="GO:0003700">
    <property type="term" value="F:DNA-binding transcription factor activity"/>
    <property type="evidence" value="ECO:0007669"/>
    <property type="project" value="InterPro"/>
</dbReference>
<dbReference type="InterPro" id="IPR009057">
    <property type="entry name" value="Homeodomain-like_sf"/>
</dbReference>
<keyword evidence="3" id="KW-0804">Transcription</keyword>
<keyword evidence="1" id="KW-0805">Transcription regulation</keyword>
<proteinExistence type="predicted"/>
<dbReference type="Proteomes" id="UP000199675">
    <property type="component" value="Unassembled WGS sequence"/>
</dbReference>
<reference evidence="5 6" key="1">
    <citation type="submission" date="2016-10" db="EMBL/GenBank/DDBJ databases">
        <authorList>
            <person name="de Groot N.N."/>
        </authorList>
    </citation>
    <scope>NUCLEOTIDE SEQUENCE [LARGE SCALE GENOMIC DNA]</scope>
    <source>
        <strain evidence="5 6">CGMCC 1.7059</strain>
    </source>
</reference>
<dbReference type="PROSITE" id="PS01124">
    <property type="entry name" value="HTH_ARAC_FAMILY_2"/>
    <property type="match status" value="1"/>
</dbReference>
<evidence type="ECO:0000313" key="5">
    <source>
        <dbReference type="EMBL" id="SDX60527.1"/>
    </source>
</evidence>
<dbReference type="PANTHER" id="PTHR47894">
    <property type="entry name" value="HTH-TYPE TRANSCRIPTIONAL REGULATOR GADX"/>
    <property type="match status" value="1"/>
</dbReference>
<gene>
    <name evidence="5" type="ORF">SAMN04487960_111113</name>
</gene>